<comment type="caution">
    <text evidence="4">The sequence shown here is derived from an EMBL/GenBank/DDBJ whole genome shotgun (WGS) entry which is preliminary data.</text>
</comment>
<dbReference type="OrthoDB" id="3267444at2"/>
<dbReference type="InterPro" id="IPR027381">
    <property type="entry name" value="LytR/CpsA/Psr_C"/>
</dbReference>
<feature type="region of interest" description="Disordered" evidence="1">
    <location>
        <begin position="175"/>
        <end position="207"/>
    </location>
</feature>
<organism evidence="4 5">
    <name type="scientific">Alloscardovia theropitheci</name>
    <dbReference type="NCBI Taxonomy" id="2496842"/>
    <lineage>
        <taxon>Bacteria</taxon>
        <taxon>Bacillati</taxon>
        <taxon>Actinomycetota</taxon>
        <taxon>Actinomycetes</taxon>
        <taxon>Bifidobacteriales</taxon>
        <taxon>Bifidobacteriaceae</taxon>
        <taxon>Alloscardovia</taxon>
    </lineage>
</organism>
<dbReference type="AlphaFoldDB" id="A0A4R0QXF8"/>
<reference evidence="4 5" key="1">
    <citation type="submission" date="2018-12" db="EMBL/GenBank/DDBJ databases">
        <title>Alloscrdovia theropitheci sp. nov: a novel taxon from the feces of the bleeding-herat monkey (Theropithecus geleda).</title>
        <authorList>
            <person name="Modesto M."/>
        </authorList>
    </citation>
    <scope>NUCLEOTIDE SEQUENCE [LARGE SCALE GENOMIC DNA]</scope>
    <source>
        <strain evidence="4 5">GLDI4/2</strain>
    </source>
</reference>
<dbReference type="EMBL" id="RXLP01000019">
    <property type="protein sequence ID" value="TCD54280.1"/>
    <property type="molecule type" value="Genomic_DNA"/>
</dbReference>
<keyword evidence="2" id="KW-0812">Transmembrane</keyword>
<dbReference type="RefSeq" id="WP_131283976.1">
    <property type="nucleotide sequence ID" value="NZ_RXLP01000019.1"/>
</dbReference>
<gene>
    <name evidence="4" type="ORF">EJ419_04380</name>
</gene>
<feature type="transmembrane region" description="Helical" evidence="2">
    <location>
        <begin position="23"/>
        <end position="47"/>
    </location>
</feature>
<proteinExistence type="predicted"/>
<keyword evidence="5" id="KW-1185">Reference proteome</keyword>
<keyword evidence="2" id="KW-0472">Membrane</keyword>
<evidence type="ECO:0000256" key="2">
    <source>
        <dbReference type="SAM" id="Phobius"/>
    </source>
</evidence>
<protein>
    <submittedName>
        <fullName evidence="4">LytR family transcriptional regulator</fullName>
    </submittedName>
</protein>
<evidence type="ECO:0000313" key="4">
    <source>
        <dbReference type="EMBL" id="TCD54280.1"/>
    </source>
</evidence>
<evidence type="ECO:0000256" key="1">
    <source>
        <dbReference type="SAM" id="MobiDB-lite"/>
    </source>
</evidence>
<dbReference type="Gene3D" id="3.30.70.2390">
    <property type="match status" value="1"/>
</dbReference>
<keyword evidence="2" id="KW-1133">Transmembrane helix</keyword>
<sequence length="207" mass="22470">MADSTVKNEREQRRLYLQARQRVILSVTIGFLAVALLISLPGALGLFSPTHATKEATISTNYGVVTACPAQDTVSLNSSEVTIRVLNGTNKSGLGSAVGEELRNRGFILQSIGDYDSKTVLERTEIRFGKSALTQAYTLAEQFNDAILRMDNRNDKLIDVVIGSSFDNLISKDKTPKAGSKLSGATNCVPLDDMKDLPQAPEHQEVN</sequence>
<evidence type="ECO:0000313" key="5">
    <source>
        <dbReference type="Proteomes" id="UP000291289"/>
    </source>
</evidence>
<accession>A0A4R0QXF8</accession>
<name>A0A4R0QXF8_9BIFI</name>
<dbReference type="Proteomes" id="UP000291289">
    <property type="component" value="Unassembled WGS sequence"/>
</dbReference>
<feature type="domain" description="LytR/CpsA/Psr regulator C-terminal" evidence="3">
    <location>
        <begin position="80"/>
        <end position="166"/>
    </location>
</feature>
<feature type="compositionally biased region" description="Basic and acidic residues" evidence="1">
    <location>
        <begin position="192"/>
        <end position="207"/>
    </location>
</feature>
<evidence type="ECO:0000259" key="3">
    <source>
        <dbReference type="Pfam" id="PF13399"/>
    </source>
</evidence>
<dbReference type="Pfam" id="PF13399">
    <property type="entry name" value="LytR_C"/>
    <property type="match status" value="1"/>
</dbReference>